<reference evidence="4" key="1">
    <citation type="journal article" date="2020" name="Stud. Mycol.">
        <title>101 Dothideomycetes genomes: a test case for predicting lifestyles and emergence of pathogens.</title>
        <authorList>
            <person name="Haridas S."/>
            <person name="Albert R."/>
            <person name="Binder M."/>
            <person name="Bloem J."/>
            <person name="Labutti K."/>
            <person name="Salamov A."/>
            <person name="Andreopoulos B."/>
            <person name="Baker S."/>
            <person name="Barry K."/>
            <person name="Bills G."/>
            <person name="Bluhm B."/>
            <person name="Cannon C."/>
            <person name="Castanera R."/>
            <person name="Culley D."/>
            <person name="Daum C."/>
            <person name="Ezra D."/>
            <person name="Gonzalez J."/>
            <person name="Henrissat B."/>
            <person name="Kuo A."/>
            <person name="Liang C."/>
            <person name="Lipzen A."/>
            <person name="Lutzoni F."/>
            <person name="Magnuson J."/>
            <person name="Mondo S."/>
            <person name="Nolan M."/>
            <person name="Ohm R."/>
            <person name="Pangilinan J."/>
            <person name="Park H.-J."/>
            <person name="Ramirez L."/>
            <person name="Alfaro M."/>
            <person name="Sun H."/>
            <person name="Tritt A."/>
            <person name="Yoshinaga Y."/>
            <person name="Zwiers L.-H."/>
            <person name="Turgeon B."/>
            <person name="Goodwin S."/>
            <person name="Spatafora J."/>
            <person name="Crous P."/>
            <person name="Grigoriev I."/>
        </authorList>
    </citation>
    <scope>NUCLEOTIDE SEQUENCE</scope>
    <source>
        <strain evidence="4">CBS 101060</strain>
    </source>
</reference>
<accession>A0A9P4S9C0</accession>
<dbReference type="CDD" id="cd00431">
    <property type="entry name" value="cysteine_hydrolases"/>
    <property type="match status" value="1"/>
</dbReference>
<organism evidence="4 5">
    <name type="scientific">Patellaria atrata CBS 101060</name>
    <dbReference type="NCBI Taxonomy" id="1346257"/>
    <lineage>
        <taxon>Eukaryota</taxon>
        <taxon>Fungi</taxon>
        <taxon>Dikarya</taxon>
        <taxon>Ascomycota</taxon>
        <taxon>Pezizomycotina</taxon>
        <taxon>Dothideomycetes</taxon>
        <taxon>Dothideomycetes incertae sedis</taxon>
        <taxon>Patellariales</taxon>
        <taxon>Patellariaceae</taxon>
        <taxon>Patellaria</taxon>
    </lineage>
</organism>
<dbReference type="PANTHER" id="PTHR43540:SF6">
    <property type="entry name" value="ISOCHORISMATASE-LIKE DOMAIN-CONTAINING PROTEIN"/>
    <property type="match status" value="1"/>
</dbReference>
<dbReference type="EMBL" id="MU006099">
    <property type="protein sequence ID" value="KAF2837438.1"/>
    <property type="molecule type" value="Genomic_DNA"/>
</dbReference>
<dbReference type="Pfam" id="PF00857">
    <property type="entry name" value="Isochorismatase"/>
    <property type="match status" value="1"/>
</dbReference>
<comment type="caution">
    <text evidence="4">The sequence shown here is derived from an EMBL/GenBank/DDBJ whole genome shotgun (WGS) entry which is preliminary data.</text>
</comment>
<dbReference type="InterPro" id="IPR036380">
    <property type="entry name" value="Isochorismatase-like_sf"/>
</dbReference>
<feature type="domain" description="Isochorismatase-like" evidence="3">
    <location>
        <begin position="3"/>
        <end position="159"/>
    </location>
</feature>
<name>A0A9P4S9C0_9PEZI</name>
<protein>
    <submittedName>
        <fullName evidence="4">Isochorismatase hydrolase</fullName>
    </submittedName>
</protein>
<dbReference type="SUPFAM" id="SSF52499">
    <property type="entry name" value="Isochorismatase-like hydrolases"/>
    <property type="match status" value="1"/>
</dbReference>
<sequence length="195" mass="21401">MTTALLVIDMQVVFTPLTHTALPIILTLASYFRTQDLPLLFTQHGHPPADLTPPLTNQLVRKWGVRGSIHTNSPPWELLPAIKTLVEDTSSPVVGKNTYDAFLNTELEGLLRERNVKRVVVTGVLTDCCVDTSARAAFNRGFETWVVRDAVGTGEGRGERALEAWEFGYGDVVSAEEVVGRLEGEREREGGEEGG</sequence>
<evidence type="ECO:0000313" key="5">
    <source>
        <dbReference type="Proteomes" id="UP000799429"/>
    </source>
</evidence>
<dbReference type="AlphaFoldDB" id="A0A9P4S9C0"/>
<keyword evidence="2 4" id="KW-0378">Hydrolase</keyword>
<evidence type="ECO:0000259" key="3">
    <source>
        <dbReference type="Pfam" id="PF00857"/>
    </source>
</evidence>
<gene>
    <name evidence="4" type="ORF">M501DRAFT_937720</name>
</gene>
<evidence type="ECO:0000256" key="1">
    <source>
        <dbReference type="ARBA" id="ARBA00006336"/>
    </source>
</evidence>
<dbReference type="PANTHER" id="PTHR43540">
    <property type="entry name" value="PEROXYUREIDOACRYLATE/UREIDOACRYLATE AMIDOHYDROLASE-RELATED"/>
    <property type="match status" value="1"/>
</dbReference>
<dbReference type="Gene3D" id="3.40.50.850">
    <property type="entry name" value="Isochorismatase-like"/>
    <property type="match status" value="1"/>
</dbReference>
<dbReference type="InterPro" id="IPR000868">
    <property type="entry name" value="Isochorismatase-like_dom"/>
</dbReference>
<dbReference type="OrthoDB" id="167809at2759"/>
<dbReference type="InterPro" id="IPR050272">
    <property type="entry name" value="Isochorismatase-like_hydrls"/>
</dbReference>
<keyword evidence="5" id="KW-1185">Reference proteome</keyword>
<dbReference type="Proteomes" id="UP000799429">
    <property type="component" value="Unassembled WGS sequence"/>
</dbReference>
<evidence type="ECO:0000313" key="4">
    <source>
        <dbReference type="EMBL" id="KAF2837438.1"/>
    </source>
</evidence>
<dbReference type="GO" id="GO:0016787">
    <property type="term" value="F:hydrolase activity"/>
    <property type="evidence" value="ECO:0007669"/>
    <property type="project" value="UniProtKB-KW"/>
</dbReference>
<evidence type="ECO:0000256" key="2">
    <source>
        <dbReference type="ARBA" id="ARBA00022801"/>
    </source>
</evidence>
<proteinExistence type="inferred from homology"/>
<comment type="similarity">
    <text evidence="1">Belongs to the isochorismatase family.</text>
</comment>